<dbReference type="AlphaFoldDB" id="A0A2G3PQJ2"/>
<dbReference type="GO" id="GO:0019290">
    <property type="term" value="P:siderophore biosynthetic process"/>
    <property type="evidence" value="ECO:0007669"/>
    <property type="project" value="InterPro"/>
</dbReference>
<comment type="caution">
    <text evidence="6">The sequence shown here is derived from an EMBL/GenBank/DDBJ whole genome shotgun (WGS) entry which is preliminary data.</text>
</comment>
<evidence type="ECO:0000259" key="5">
    <source>
        <dbReference type="SMART" id="SM01006"/>
    </source>
</evidence>
<dbReference type="Proteomes" id="UP000225108">
    <property type="component" value="Unassembled WGS sequence"/>
</dbReference>
<dbReference type="PANTHER" id="PTHR31438">
    <property type="entry name" value="LYSINE N-ACYLTRANSFERASE C17G9.06C-RELATED"/>
    <property type="match status" value="1"/>
</dbReference>
<evidence type="ECO:0000256" key="1">
    <source>
        <dbReference type="ARBA" id="ARBA00003818"/>
    </source>
</evidence>
<sequence>MTSHVLKRELTDVGDDVRAAPPPVVPDFDPPFALRLVDPDGSDPEMLAAWMSLPHLVETWEQPWSAAQWRADSAARLAGDYSRPCIVSADLAAFGVSGEAMTEVAYVELYRPARDENAKVYPAAPRDMGFHIATARTDLLGRGVMSTWMERLAEAIWAAEPLCQSIFVDPDHRNVHMRRALAKKGYRDLGEFDVRPGRRIALHSLSRP</sequence>
<evidence type="ECO:0000313" key="7">
    <source>
        <dbReference type="Proteomes" id="UP000225108"/>
    </source>
</evidence>
<gene>
    <name evidence="6" type="ORF">CSW57_02070</name>
</gene>
<evidence type="ECO:0000313" key="6">
    <source>
        <dbReference type="EMBL" id="PHV68074.1"/>
    </source>
</evidence>
<name>A0A2G3PQJ2_WILMA</name>
<feature type="domain" description="Acyltransferase MbtK/IucB-like conserved" evidence="5">
    <location>
        <begin position="35"/>
        <end position="83"/>
    </location>
</feature>
<dbReference type="GO" id="GO:0016410">
    <property type="term" value="F:N-acyltransferase activity"/>
    <property type="evidence" value="ECO:0007669"/>
    <property type="project" value="TreeGrafter"/>
</dbReference>
<dbReference type="PANTHER" id="PTHR31438:SF1">
    <property type="entry name" value="LYSINE N-ACYLTRANSFERASE C17G9.06C-RELATED"/>
    <property type="match status" value="1"/>
</dbReference>
<evidence type="ECO:0000256" key="4">
    <source>
        <dbReference type="ARBA" id="ARBA00031122"/>
    </source>
</evidence>
<keyword evidence="6" id="KW-0808">Transferase</keyword>
<dbReference type="SUPFAM" id="SSF55729">
    <property type="entry name" value="Acyl-CoA N-acyltransferases (Nat)"/>
    <property type="match status" value="1"/>
</dbReference>
<dbReference type="UniPathway" id="UPA00011"/>
<evidence type="ECO:0000256" key="3">
    <source>
        <dbReference type="ARBA" id="ARBA00020586"/>
    </source>
</evidence>
<dbReference type="EMBL" id="PEBD01000004">
    <property type="protein sequence ID" value="PHV68074.1"/>
    <property type="molecule type" value="Genomic_DNA"/>
</dbReference>
<reference evidence="6 7" key="1">
    <citation type="submission" date="2017-10" db="EMBL/GenBank/DDBJ databases">
        <title>The draft genome sequence of Williamsia sp. BULT 1.1 isolated from the semi-arid grassland soils from South Africa.</title>
        <authorList>
            <person name="Kabwe M.H."/>
            <person name="Govender N."/>
            <person name="Mutseka Lunga P."/>
            <person name="Vikram S."/>
            <person name="Makhalanyane T.P."/>
        </authorList>
    </citation>
    <scope>NUCLEOTIDE SEQUENCE [LARGE SCALE GENOMIC DNA]</scope>
    <source>
        <strain evidence="6 7">BULT 1.1</strain>
    </source>
</reference>
<dbReference type="InterPro" id="IPR016181">
    <property type="entry name" value="Acyl_CoA_acyltransferase"/>
</dbReference>
<protein>
    <recommendedName>
        <fullName evidence="3">Lysine N-acyltransferase MbtK</fullName>
    </recommendedName>
    <alternativeName>
        <fullName evidence="4">Mycobactin synthase protein K</fullName>
    </alternativeName>
</protein>
<dbReference type="RefSeq" id="WP_099381233.1">
    <property type="nucleotide sequence ID" value="NZ_PEBD01000004.1"/>
</dbReference>
<organism evidence="6 7">
    <name type="scientific">Williamsia marianensis</name>
    <dbReference type="NCBI Taxonomy" id="85044"/>
    <lineage>
        <taxon>Bacteria</taxon>
        <taxon>Bacillati</taxon>
        <taxon>Actinomycetota</taxon>
        <taxon>Actinomycetes</taxon>
        <taxon>Mycobacteriales</taxon>
        <taxon>Nocardiaceae</taxon>
        <taxon>Williamsia</taxon>
    </lineage>
</organism>
<proteinExistence type="predicted"/>
<comment type="pathway">
    <text evidence="2">Siderophore biosynthesis; mycobactin biosynthesis.</text>
</comment>
<evidence type="ECO:0000256" key="2">
    <source>
        <dbReference type="ARBA" id="ARBA00005102"/>
    </source>
</evidence>
<dbReference type="Pfam" id="PF13523">
    <property type="entry name" value="Acetyltransf_8"/>
    <property type="match status" value="1"/>
</dbReference>
<dbReference type="InterPro" id="IPR019432">
    <property type="entry name" value="Acyltransferase_MbtK/IucB-like"/>
</dbReference>
<comment type="function">
    <text evidence="1">Acyltransferase required for the direct transfer of medium- to long-chain fatty acyl moieties from a carrier protein (MbtL) on to the epsilon-amino group of lysine residue in the mycobactin core.</text>
</comment>
<dbReference type="SMART" id="SM01006">
    <property type="entry name" value="AlcB"/>
    <property type="match status" value="1"/>
</dbReference>
<dbReference type="Gene3D" id="3.40.630.30">
    <property type="match status" value="1"/>
</dbReference>
<accession>A0A2G3PQJ2</accession>